<organism evidence="2 3">
    <name type="scientific">Chitinophaga barathri</name>
    <dbReference type="NCBI Taxonomy" id="1647451"/>
    <lineage>
        <taxon>Bacteria</taxon>
        <taxon>Pseudomonadati</taxon>
        <taxon>Bacteroidota</taxon>
        <taxon>Chitinophagia</taxon>
        <taxon>Chitinophagales</taxon>
        <taxon>Chitinophagaceae</taxon>
        <taxon>Chitinophaga</taxon>
    </lineage>
</organism>
<dbReference type="PANTHER" id="PTHR46246:SF1">
    <property type="entry name" value="GUANOSINE-3',5'-BIS(DIPHOSPHATE) 3'-PYROPHOSPHOHYDROLASE MESH1"/>
    <property type="match status" value="1"/>
</dbReference>
<comment type="caution">
    <text evidence="2">The sequence shown here is derived from an EMBL/GenBank/DDBJ whole genome shotgun (WGS) entry which is preliminary data.</text>
</comment>
<dbReference type="InterPro" id="IPR003607">
    <property type="entry name" value="HD/PDEase_dom"/>
</dbReference>
<dbReference type="Proteomes" id="UP000279089">
    <property type="component" value="Unassembled WGS sequence"/>
</dbReference>
<feature type="domain" description="HD/PDEase" evidence="1">
    <location>
        <begin position="24"/>
        <end position="144"/>
    </location>
</feature>
<dbReference type="GO" id="GO:0008893">
    <property type="term" value="F:guanosine-3',5'-bis(diphosphate) 3'-diphosphatase activity"/>
    <property type="evidence" value="ECO:0007669"/>
    <property type="project" value="TreeGrafter"/>
</dbReference>
<dbReference type="RefSeq" id="WP_120519078.1">
    <property type="nucleotide sequence ID" value="NZ_QXZY01000015.1"/>
</dbReference>
<protein>
    <submittedName>
        <fullName evidence="2">HD domain-containing protein</fullName>
    </submittedName>
</protein>
<dbReference type="SMART" id="SM00471">
    <property type="entry name" value="HDc"/>
    <property type="match status" value="1"/>
</dbReference>
<sequence>MDKILQAVQEFADKAHGDQTRKYSPDRYIVHPIRVMETCREYTADMTILAAALLHDVLEDTPVSPQALLQFLETIMTIEEAFRTLGYVTELTDVYIKSVYPHLNRRTRKAKELDRLVKTSPASQTIKYADILDNAKDVVKADPDFARVFLREYKTILRKCDKGNKNLRARAMALVEEGLESGDL</sequence>
<dbReference type="PANTHER" id="PTHR46246">
    <property type="entry name" value="GUANOSINE-3',5'-BIS(DIPHOSPHATE) 3'-PYROPHOSPHOHYDROLASE MESH1"/>
    <property type="match status" value="1"/>
</dbReference>
<dbReference type="InterPro" id="IPR006674">
    <property type="entry name" value="HD_domain"/>
</dbReference>
<accession>A0A3N4M5V5</accession>
<evidence type="ECO:0000259" key="1">
    <source>
        <dbReference type="SMART" id="SM00471"/>
    </source>
</evidence>
<proteinExistence type="predicted"/>
<keyword evidence="3" id="KW-1185">Reference proteome</keyword>
<dbReference type="EMBL" id="RMBX01000015">
    <property type="protein sequence ID" value="RPD38581.1"/>
    <property type="molecule type" value="Genomic_DNA"/>
</dbReference>
<dbReference type="Pfam" id="PF01966">
    <property type="entry name" value="HD"/>
    <property type="match status" value="1"/>
</dbReference>
<evidence type="ECO:0000313" key="2">
    <source>
        <dbReference type="EMBL" id="RPD38581.1"/>
    </source>
</evidence>
<dbReference type="AlphaFoldDB" id="A0A3N4M5V5"/>
<dbReference type="CDD" id="cd00077">
    <property type="entry name" value="HDc"/>
    <property type="match status" value="1"/>
</dbReference>
<dbReference type="OrthoDB" id="9802385at2"/>
<dbReference type="SUPFAM" id="SSF109604">
    <property type="entry name" value="HD-domain/PDEase-like"/>
    <property type="match status" value="1"/>
</dbReference>
<evidence type="ECO:0000313" key="3">
    <source>
        <dbReference type="Proteomes" id="UP000279089"/>
    </source>
</evidence>
<gene>
    <name evidence="2" type="ORF">EG028_25285</name>
</gene>
<name>A0A3N4M5V5_9BACT</name>
<reference evidence="3" key="1">
    <citation type="submission" date="2018-11" db="EMBL/GenBank/DDBJ databases">
        <title>Chitinophaga lutea sp.nov., isolate from arsenic contaminated soil.</title>
        <authorList>
            <person name="Zong Y."/>
        </authorList>
    </citation>
    <scope>NUCLEOTIDE SEQUENCE [LARGE SCALE GENOMIC DNA]</scope>
    <source>
        <strain evidence="3">YLT18</strain>
    </source>
</reference>
<dbReference type="Gene3D" id="1.10.3210.10">
    <property type="entry name" value="Hypothetical protein af1432"/>
    <property type="match status" value="1"/>
</dbReference>
<dbReference type="InterPro" id="IPR052194">
    <property type="entry name" value="MESH1"/>
</dbReference>